<sequence length="291" mass="33852">MSPRLPPELEREIFEIAALAHSRTAPPLLRVARRVFLWIEPLLYQSLMTVRKADVDGVRHALQHKPGHLEHVRHLFLYIGREAFEDGLSIDEGHVLLARCPNLESLYIGGFAPAAEAARYIALVKNLGKIRKWCSSSFIDMFHILHHGQPHQPFFQSLSHLILLEEVLPPETLEGLPMLPALTHMCLRNPRHYFYFRDLLQHCRHLQVLVGIYHQFRTEFRSNPPCSDDRFVIYLDLSWHFWADWETGLRGETDIWAAAERFIARKKRREVAGFILEDPLPYTYANAVNLI</sequence>
<dbReference type="Proteomes" id="UP000613580">
    <property type="component" value="Unassembled WGS sequence"/>
</dbReference>
<organism evidence="1 2">
    <name type="scientific">Mycena chlorophos</name>
    <name type="common">Agaric fungus</name>
    <name type="synonym">Agaricus chlorophos</name>
    <dbReference type="NCBI Taxonomy" id="658473"/>
    <lineage>
        <taxon>Eukaryota</taxon>
        <taxon>Fungi</taxon>
        <taxon>Dikarya</taxon>
        <taxon>Basidiomycota</taxon>
        <taxon>Agaricomycotina</taxon>
        <taxon>Agaricomycetes</taxon>
        <taxon>Agaricomycetidae</taxon>
        <taxon>Agaricales</taxon>
        <taxon>Marasmiineae</taxon>
        <taxon>Mycenaceae</taxon>
        <taxon>Mycena</taxon>
    </lineage>
</organism>
<protein>
    <submittedName>
        <fullName evidence="1">Uncharacterized protein</fullName>
    </submittedName>
</protein>
<dbReference type="Gene3D" id="3.80.10.10">
    <property type="entry name" value="Ribonuclease Inhibitor"/>
    <property type="match status" value="1"/>
</dbReference>
<evidence type="ECO:0000313" key="2">
    <source>
        <dbReference type="Proteomes" id="UP000613580"/>
    </source>
</evidence>
<proteinExistence type="predicted"/>
<dbReference type="OrthoDB" id="3145912at2759"/>
<name>A0A8H6TA24_MYCCL</name>
<accession>A0A8H6TA24</accession>
<dbReference type="AlphaFoldDB" id="A0A8H6TA24"/>
<gene>
    <name evidence="1" type="ORF">HMN09_00544500</name>
</gene>
<evidence type="ECO:0000313" key="1">
    <source>
        <dbReference type="EMBL" id="KAF7313868.1"/>
    </source>
</evidence>
<dbReference type="EMBL" id="JACAZE010000006">
    <property type="protein sequence ID" value="KAF7313868.1"/>
    <property type="molecule type" value="Genomic_DNA"/>
</dbReference>
<comment type="caution">
    <text evidence="1">The sequence shown here is derived from an EMBL/GenBank/DDBJ whole genome shotgun (WGS) entry which is preliminary data.</text>
</comment>
<dbReference type="InterPro" id="IPR032675">
    <property type="entry name" value="LRR_dom_sf"/>
</dbReference>
<dbReference type="SUPFAM" id="SSF52047">
    <property type="entry name" value="RNI-like"/>
    <property type="match status" value="1"/>
</dbReference>
<keyword evidence="2" id="KW-1185">Reference proteome</keyword>
<reference evidence="1" key="1">
    <citation type="submission" date="2020-05" db="EMBL/GenBank/DDBJ databases">
        <title>Mycena genomes resolve the evolution of fungal bioluminescence.</title>
        <authorList>
            <person name="Tsai I.J."/>
        </authorList>
    </citation>
    <scope>NUCLEOTIDE SEQUENCE</scope>
    <source>
        <strain evidence="1">110903Hualien_Pintung</strain>
    </source>
</reference>